<dbReference type="PROSITE" id="PS51257">
    <property type="entry name" value="PROKAR_LIPOPROTEIN"/>
    <property type="match status" value="1"/>
</dbReference>
<feature type="chain" id="PRO_5015755211" evidence="3">
    <location>
        <begin position="23"/>
        <end position="126"/>
    </location>
</feature>
<evidence type="ECO:0000256" key="1">
    <source>
        <dbReference type="ARBA" id="ARBA00022729"/>
    </source>
</evidence>
<evidence type="ECO:0000313" key="5">
    <source>
        <dbReference type="EMBL" id="PVY76865.1"/>
    </source>
</evidence>
<evidence type="ECO:0000259" key="4">
    <source>
        <dbReference type="Pfam" id="PF04355"/>
    </source>
</evidence>
<feature type="domain" description="Outer membrane protein assembly factor BamE" evidence="4">
    <location>
        <begin position="27"/>
        <end position="111"/>
    </location>
</feature>
<reference evidence="5 6" key="1">
    <citation type="submission" date="2018-04" db="EMBL/GenBank/DDBJ databases">
        <title>Genomic Encyclopedia of Type Strains, Phase IV (KMG-IV): sequencing the most valuable type-strain genomes for metagenomic binning, comparative biology and taxonomic classification.</title>
        <authorList>
            <person name="Goeker M."/>
        </authorList>
    </citation>
    <scope>NUCLEOTIDE SEQUENCE [LARGE SCALE GENOMIC DNA]</scope>
    <source>
        <strain evidence="5 6">DSM 28688</strain>
    </source>
</reference>
<dbReference type="Proteomes" id="UP000245887">
    <property type="component" value="Unassembled WGS sequence"/>
</dbReference>
<dbReference type="GO" id="GO:0019867">
    <property type="term" value="C:outer membrane"/>
    <property type="evidence" value="ECO:0007669"/>
    <property type="project" value="InterPro"/>
</dbReference>
<comment type="caution">
    <text evidence="5">The sequence shown here is derived from an EMBL/GenBank/DDBJ whole genome shotgun (WGS) entry which is preliminary data.</text>
</comment>
<protein>
    <submittedName>
        <fullName evidence="5">Outer membrane protein assembly factor BamE (Lipoprotein component of BamABCDE complex)</fullName>
    </submittedName>
</protein>
<name>A0A2U1CXC5_9GAMM</name>
<dbReference type="Gene3D" id="3.30.1450.10">
    <property type="match status" value="1"/>
</dbReference>
<evidence type="ECO:0000313" key="6">
    <source>
        <dbReference type="Proteomes" id="UP000245887"/>
    </source>
</evidence>
<evidence type="ECO:0000256" key="2">
    <source>
        <dbReference type="ARBA" id="ARBA00023136"/>
    </source>
</evidence>
<accession>A0A2U1CXC5</accession>
<dbReference type="OrthoDB" id="7225452at2"/>
<dbReference type="InterPro" id="IPR037873">
    <property type="entry name" value="BamE-like"/>
</dbReference>
<dbReference type="InterPro" id="IPR007450">
    <property type="entry name" value="BamE_dom"/>
</dbReference>
<dbReference type="EMBL" id="QEKQ01000004">
    <property type="protein sequence ID" value="PVY76865.1"/>
    <property type="molecule type" value="Genomic_DNA"/>
</dbReference>
<dbReference type="Pfam" id="PF04355">
    <property type="entry name" value="BamE"/>
    <property type="match status" value="1"/>
</dbReference>
<keyword evidence="1 3" id="KW-0732">Signal</keyword>
<organism evidence="5 6">
    <name type="scientific">Tamilnaduibacter salinus</name>
    <dbReference type="NCBI Taxonomy" id="1484056"/>
    <lineage>
        <taxon>Bacteria</taxon>
        <taxon>Pseudomonadati</taxon>
        <taxon>Pseudomonadota</taxon>
        <taxon>Gammaproteobacteria</taxon>
        <taxon>Pseudomonadales</taxon>
        <taxon>Marinobacteraceae</taxon>
        <taxon>Tamilnaduibacter</taxon>
    </lineage>
</organism>
<evidence type="ECO:0000256" key="3">
    <source>
        <dbReference type="SAM" id="SignalP"/>
    </source>
</evidence>
<feature type="signal peptide" evidence="3">
    <location>
        <begin position="1"/>
        <end position="22"/>
    </location>
</feature>
<dbReference type="RefSeq" id="WP_116918921.1">
    <property type="nucleotide sequence ID" value="NZ_QEKQ01000004.1"/>
</dbReference>
<dbReference type="AlphaFoldDB" id="A0A2U1CXC5"/>
<sequence length="126" mass="13935">MKPITTLTALALATFLTGCATFQSGQEFDSSKVDQIETGETTQAQIEQWFGTPQGTGVHSVDGELLEQYTYLYSESQVKAESYIPFIGIFLGGSEGETKTLTIHFDDEDKVFEHHMSTSRHDSSVM</sequence>
<keyword evidence="2" id="KW-0472">Membrane</keyword>
<gene>
    <name evidence="5" type="ORF">C8D92_10496</name>
</gene>
<keyword evidence="5" id="KW-0449">Lipoprotein</keyword>
<proteinExistence type="predicted"/>